<dbReference type="Proteomes" id="UP000429607">
    <property type="component" value="Unassembled WGS sequence"/>
</dbReference>
<dbReference type="EMBL" id="QXFV01001460">
    <property type="protein sequence ID" value="KAE9005338.1"/>
    <property type="molecule type" value="Genomic_DNA"/>
</dbReference>
<organism evidence="1 2">
    <name type="scientific">Phytophthora rubi</name>
    <dbReference type="NCBI Taxonomy" id="129364"/>
    <lineage>
        <taxon>Eukaryota</taxon>
        <taxon>Sar</taxon>
        <taxon>Stramenopiles</taxon>
        <taxon>Oomycota</taxon>
        <taxon>Peronosporomycetes</taxon>
        <taxon>Peronosporales</taxon>
        <taxon>Peronosporaceae</taxon>
        <taxon>Phytophthora</taxon>
    </lineage>
</organism>
<gene>
    <name evidence="1" type="ORF">PR001_g17481</name>
</gene>
<proteinExistence type="predicted"/>
<accession>A0A6A3KIC4</accession>
<evidence type="ECO:0000313" key="1">
    <source>
        <dbReference type="EMBL" id="KAE9005338.1"/>
    </source>
</evidence>
<name>A0A6A3KIC4_9STRA</name>
<reference evidence="1 2" key="1">
    <citation type="submission" date="2018-09" db="EMBL/GenBank/DDBJ databases">
        <title>Genomic investigation of the strawberry pathogen Phytophthora fragariae indicates pathogenicity is determined by transcriptional variation in three key races.</title>
        <authorList>
            <person name="Adams T.M."/>
            <person name="Armitage A.D."/>
            <person name="Sobczyk M.K."/>
            <person name="Bates H.J."/>
            <person name="Dunwell J.M."/>
            <person name="Nellist C.F."/>
            <person name="Harrison R.J."/>
        </authorList>
    </citation>
    <scope>NUCLEOTIDE SEQUENCE [LARGE SCALE GENOMIC DNA]</scope>
    <source>
        <strain evidence="1 2">SCRP249</strain>
    </source>
</reference>
<protein>
    <submittedName>
        <fullName evidence="1">Uncharacterized protein</fullName>
    </submittedName>
</protein>
<evidence type="ECO:0000313" key="2">
    <source>
        <dbReference type="Proteomes" id="UP000429607"/>
    </source>
</evidence>
<dbReference type="AlphaFoldDB" id="A0A6A3KIC4"/>
<comment type="caution">
    <text evidence="1">The sequence shown here is derived from an EMBL/GenBank/DDBJ whole genome shotgun (WGS) entry which is preliminary data.</text>
</comment>
<sequence>MSTRWLGVVCVWGGGTRGLEILMFRLDGHGDCCRVASKLAGGWAINFRGCTSALHTRLMIRFCSTDRSASRTTR</sequence>